<dbReference type="RefSeq" id="WP_110987176.1">
    <property type="nucleotide sequence ID" value="NZ_CAWNWM010000011.1"/>
</dbReference>
<evidence type="ECO:0000313" key="3">
    <source>
        <dbReference type="Proteomes" id="UP000248857"/>
    </source>
</evidence>
<proteinExistence type="inferred from homology"/>
<keyword evidence="3" id="KW-1185">Reference proteome</keyword>
<dbReference type="CDD" id="cd00448">
    <property type="entry name" value="YjgF_YER057c_UK114_family"/>
    <property type="match status" value="1"/>
</dbReference>
<comment type="similarity">
    <text evidence="1">Belongs to the RutC family.</text>
</comment>
<dbReference type="Gene3D" id="3.30.1330.40">
    <property type="entry name" value="RutC-like"/>
    <property type="match status" value="1"/>
</dbReference>
<gene>
    <name evidence="2" type="primary">yjgH_2</name>
    <name evidence="2" type="ORF">C1752_03772</name>
</gene>
<dbReference type="InterPro" id="IPR035959">
    <property type="entry name" value="RutC-like_sf"/>
</dbReference>
<organism evidence="2 3">
    <name type="scientific">Acaryochloris thomasi RCC1774</name>
    <dbReference type="NCBI Taxonomy" id="1764569"/>
    <lineage>
        <taxon>Bacteria</taxon>
        <taxon>Bacillati</taxon>
        <taxon>Cyanobacteriota</taxon>
        <taxon>Cyanophyceae</taxon>
        <taxon>Acaryochloridales</taxon>
        <taxon>Acaryochloridaceae</taxon>
        <taxon>Acaryochloris</taxon>
        <taxon>Acaryochloris thomasi</taxon>
    </lineage>
</organism>
<dbReference type="AlphaFoldDB" id="A0A2W1JFE9"/>
<accession>A0A2W1JFE9</accession>
<dbReference type="SUPFAM" id="SSF55298">
    <property type="entry name" value="YjgF-like"/>
    <property type="match status" value="1"/>
</dbReference>
<dbReference type="PANTHER" id="PTHR11803:SF58">
    <property type="entry name" value="PROTEIN HMF1-RELATED"/>
    <property type="match status" value="1"/>
</dbReference>
<sequence>MAQNIQRLNPPELGDPSHYGFTNIVLVPAHQTLVFIAGQGGMNQQGNSTDFDSQLSQAFTNLRAALVAVGATPEQVVKITVLSVDHDARKQELISAARNAMWPGDIKPASTLIPVPRLAGEGMLFEIDAMVAIPTPEER</sequence>
<dbReference type="OrthoDB" id="573013at2"/>
<evidence type="ECO:0000313" key="2">
    <source>
        <dbReference type="EMBL" id="PZD72186.1"/>
    </source>
</evidence>
<dbReference type="GO" id="GO:0005829">
    <property type="term" value="C:cytosol"/>
    <property type="evidence" value="ECO:0007669"/>
    <property type="project" value="TreeGrafter"/>
</dbReference>
<comment type="caution">
    <text evidence="2">The sequence shown here is derived from an EMBL/GenBank/DDBJ whole genome shotgun (WGS) entry which is preliminary data.</text>
</comment>
<dbReference type="PANTHER" id="PTHR11803">
    <property type="entry name" value="2-IMINOBUTANOATE/2-IMINOPROPANOATE DEAMINASE RIDA"/>
    <property type="match status" value="1"/>
</dbReference>
<evidence type="ECO:0000256" key="1">
    <source>
        <dbReference type="ARBA" id="ARBA00010552"/>
    </source>
</evidence>
<name>A0A2W1JFE9_9CYAN</name>
<dbReference type="Pfam" id="PF01042">
    <property type="entry name" value="Ribonuc_L-PSP"/>
    <property type="match status" value="1"/>
</dbReference>
<dbReference type="GO" id="GO:0019239">
    <property type="term" value="F:deaminase activity"/>
    <property type="evidence" value="ECO:0007669"/>
    <property type="project" value="TreeGrafter"/>
</dbReference>
<dbReference type="EMBL" id="PQWO01000011">
    <property type="protein sequence ID" value="PZD72186.1"/>
    <property type="molecule type" value="Genomic_DNA"/>
</dbReference>
<reference evidence="2 3" key="1">
    <citation type="journal article" date="2018" name="Sci. Rep.">
        <title>A novel species of the marine cyanobacterium Acaryochloris with a unique pigment content and lifestyle.</title>
        <authorList>
            <person name="Partensky F."/>
            <person name="Six C."/>
            <person name="Ratin M."/>
            <person name="Garczarek L."/>
            <person name="Vaulot D."/>
            <person name="Probert I."/>
            <person name="Calteau A."/>
            <person name="Gourvil P."/>
            <person name="Marie D."/>
            <person name="Grebert T."/>
            <person name="Bouchier C."/>
            <person name="Le Panse S."/>
            <person name="Gachenot M."/>
            <person name="Rodriguez F."/>
            <person name="Garrido J.L."/>
        </authorList>
    </citation>
    <scope>NUCLEOTIDE SEQUENCE [LARGE SCALE GENOMIC DNA]</scope>
    <source>
        <strain evidence="2 3">RCC1774</strain>
    </source>
</reference>
<dbReference type="Proteomes" id="UP000248857">
    <property type="component" value="Unassembled WGS sequence"/>
</dbReference>
<dbReference type="InterPro" id="IPR006175">
    <property type="entry name" value="YjgF/YER057c/UK114"/>
</dbReference>
<protein>
    <submittedName>
        <fullName evidence="2">RutC family protein YjgH</fullName>
    </submittedName>
</protein>